<evidence type="ECO:0000313" key="3">
    <source>
        <dbReference type="Proteomes" id="UP000198870"/>
    </source>
</evidence>
<evidence type="ECO:0000313" key="2">
    <source>
        <dbReference type="EMBL" id="SCX84889.1"/>
    </source>
</evidence>
<proteinExistence type="predicted"/>
<reference evidence="2 3" key="1">
    <citation type="submission" date="2016-10" db="EMBL/GenBank/DDBJ databases">
        <authorList>
            <person name="de Groot N.N."/>
        </authorList>
    </citation>
    <scope>NUCLEOTIDE SEQUENCE [LARGE SCALE GENOMIC DNA]</scope>
    <source>
        <strain evidence="2 3">AA1</strain>
    </source>
</reference>
<organism evidence="2 3">
    <name type="scientific">Desulfoluna spongiiphila</name>
    <dbReference type="NCBI Taxonomy" id="419481"/>
    <lineage>
        <taxon>Bacteria</taxon>
        <taxon>Pseudomonadati</taxon>
        <taxon>Thermodesulfobacteriota</taxon>
        <taxon>Desulfobacteria</taxon>
        <taxon>Desulfobacterales</taxon>
        <taxon>Desulfolunaceae</taxon>
        <taxon>Desulfoluna</taxon>
    </lineage>
</organism>
<feature type="chain" id="PRO_5011625767" description="Lipoprotein" evidence="1">
    <location>
        <begin position="24"/>
        <end position="266"/>
    </location>
</feature>
<dbReference type="STRING" id="419481.SAMN05216233_101612"/>
<dbReference type="Proteomes" id="UP000198870">
    <property type="component" value="Unassembled WGS sequence"/>
</dbReference>
<dbReference type="EMBL" id="FMUX01000001">
    <property type="protein sequence ID" value="SCX84889.1"/>
    <property type="molecule type" value="Genomic_DNA"/>
</dbReference>
<protein>
    <recommendedName>
        <fullName evidence="4">Lipoprotein</fullName>
    </recommendedName>
</protein>
<sequence>MFRNVIGVLVLIFCAACVSSAPAPLNLASYEGEKPLYPAVLKAFYSNKAPLEEIDVYNDYFRSGYIYRYDLLIKNRFKLKVELVNNTVDVQIIGLQFLKSGTEKWKDHTVTLGFDQEGFCNTISHAITTTLNDPNEYNSVKRELLEYLPFNYCVLKDLTDAGRVKWLKENMEGRIYDLDFNMVNVTDNTAPENMRYYTEGDPRYTAYLDWNSDNVLSGFSISMQTNDEKFALMKKGSSVKTKAVLLSGRNSQFTDRILLRLKEITP</sequence>
<keyword evidence="1" id="KW-0732">Signal</keyword>
<name>A0A1G5B3Z5_9BACT</name>
<dbReference type="AlphaFoldDB" id="A0A1G5B3Z5"/>
<gene>
    <name evidence="2" type="ORF">SAMN05216233_101612</name>
</gene>
<evidence type="ECO:0000256" key="1">
    <source>
        <dbReference type="SAM" id="SignalP"/>
    </source>
</evidence>
<accession>A0A1G5B3Z5</accession>
<keyword evidence="3" id="KW-1185">Reference proteome</keyword>
<evidence type="ECO:0008006" key="4">
    <source>
        <dbReference type="Google" id="ProtNLM"/>
    </source>
</evidence>
<feature type="signal peptide" evidence="1">
    <location>
        <begin position="1"/>
        <end position="23"/>
    </location>
</feature>